<dbReference type="AlphaFoldDB" id="A0A1I4TPT2"/>
<evidence type="ECO:0000313" key="2">
    <source>
        <dbReference type="Proteomes" id="UP000182961"/>
    </source>
</evidence>
<proteinExistence type="predicted"/>
<evidence type="ECO:0000313" key="1">
    <source>
        <dbReference type="EMBL" id="SFM78699.1"/>
    </source>
</evidence>
<accession>A0A1I4TPT2</accession>
<reference evidence="2" key="1">
    <citation type="submission" date="2016-10" db="EMBL/GenBank/DDBJ databases">
        <authorList>
            <person name="Varghese N."/>
            <person name="Submissions S."/>
        </authorList>
    </citation>
    <scope>NUCLEOTIDE SEQUENCE [LARGE SCALE GENOMIC DNA]</scope>
    <source>
        <strain evidence="2">DSM 4002</strain>
    </source>
</reference>
<dbReference type="Proteomes" id="UP000182961">
    <property type="component" value="Unassembled WGS sequence"/>
</dbReference>
<gene>
    <name evidence="1" type="ORF">SAMN05444143_102217</name>
</gene>
<protein>
    <submittedName>
        <fullName evidence="1">Uncharacterized protein</fullName>
    </submittedName>
</protein>
<dbReference type="EMBL" id="FOUT01000002">
    <property type="protein sequence ID" value="SFM78699.1"/>
    <property type="molecule type" value="Genomic_DNA"/>
</dbReference>
<keyword evidence="2" id="KW-1185">Reference proteome</keyword>
<organism evidence="1 2">
    <name type="scientific">Flavobacterium succinicans</name>
    <dbReference type="NCBI Taxonomy" id="29536"/>
    <lineage>
        <taxon>Bacteria</taxon>
        <taxon>Pseudomonadati</taxon>
        <taxon>Bacteroidota</taxon>
        <taxon>Flavobacteriia</taxon>
        <taxon>Flavobacteriales</taxon>
        <taxon>Flavobacteriaceae</taxon>
        <taxon>Flavobacterium</taxon>
    </lineage>
</organism>
<dbReference type="RefSeq" id="WP_024980096.1">
    <property type="nucleotide sequence ID" value="NZ_CBCRUM010000010.1"/>
</dbReference>
<name>A0A1I4TPT2_9FLAO</name>
<sequence>MTIEMIIAIVGIIIALATYIQGQKPTEIKLPEPKEEIENLKVHFLMNQKLSLEIQEFLENYINENNASEKLLFENMSFSKYLNFIREEYENNLSAKAYKVISQPLTRPIIESMLSSLQNQNNSLMMVKNMLKTL</sequence>
<dbReference type="eggNOG" id="ENOG5030RA8">
    <property type="taxonomic scope" value="Bacteria"/>
</dbReference>